<evidence type="ECO:0000313" key="2">
    <source>
        <dbReference type="EMBL" id="ASF00760.1"/>
    </source>
</evidence>
<name>A0A218MN83_9VIRU</name>
<proteinExistence type="predicted"/>
<keyword evidence="1" id="KW-0812">Transmembrane</keyword>
<reference evidence="2" key="1">
    <citation type="submission" date="2016-10" db="EMBL/GenBank/DDBJ databases">
        <authorList>
            <person name="Varghese N."/>
        </authorList>
    </citation>
    <scope>NUCLEOTIDE SEQUENCE</scope>
</reference>
<protein>
    <submittedName>
        <fullName evidence="2">Uncharacterized protein</fullName>
    </submittedName>
</protein>
<accession>A0A218MN83</accession>
<organism evidence="2">
    <name type="scientific">uncultured virus</name>
    <dbReference type="NCBI Taxonomy" id="340016"/>
    <lineage>
        <taxon>Viruses</taxon>
        <taxon>environmental samples</taxon>
    </lineage>
</organism>
<evidence type="ECO:0000256" key="1">
    <source>
        <dbReference type="SAM" id="Phobius"/>
    </source>
</evidence>
<keyword evidence="1" id="KW-0472">Membrane</keyword>
<feature type="transmembrane region" description="Helical" evidence="1">
    <location>
        <begin position="21"/>
        <end position="44"/>
    </location>
</feature>
<reference evidence="2" key="2">
    <citation type="journal article" date="2017" name="Nat. Commun.">
        <title>Single-virus genomics reveals hidden cosmopolitan and abundant viruses.</title>
        <authorList>
            <person name="Martinez-Hernandez F."/>
            <person name="Fornas O."/>
            <person name="Lluesma Gomez M."/>
            <person name="Bolduc B."/>
            <person name="de la Cruz Pena M.J."/>
            <person name="Martinez J.M."/>
            <person name="Anton J."/>
            <person name="Gasol J.M."/>
            <person name="Rosselli R."/>
            <person name="Rodriguez-Valera F."/>
            <person name="Sullivan M.B."/>
            <person name="Acinas S.G."/>
            <person name="Martinez-Garcia M."/>
        </authorList>
    </citation>
    <scope>NUCLEOTIDE SEQUENCE</scope>
</reference>
<sequence length="79" mass="9142">MSRLAQTQLKKQKRKEFNKQFLKKYAIFLAIAGIVIAMMLGIALTVSKAVEHQEAKVNLIQNGKYIEPDFMDTWKVKEE</sequence>
<keyword evidence="1" id="KW-1133">Transmembrane helix</keyword>
<dbReference type="EMBL" id="KY052855">
    <property type="protein sequence ID" value="ASF00760.1"/>
    <property type="molecule type" value="Genomic_DNA"/>
</dbReference>